<dbReference type="InterPro" id="IPR038186">
    <property type="entry name" value="CHAD_dom_sf"/>
</dbReference>
<evidence type="ECO:0000256" key="1">
    <source>
        <dbReference type="SAM" id="MobiDB-lite"/>
    </source>
</evidence>
<gene>
    <name evidence="3" type="ORF">ACFFJ6_03480</name>
</gene>
<evidence type="ECO:0000313" key="4">
    <source>
        <dbReference type="Proteomes" id="UP001589775"/>
    </source>
</evidence>
<proteinExistence type="predicted"/>
<dbReference type="PANTHER" id="PTHR39339:SF1">
    <property type="entry name" value="CHAD DOMAIN-CONTAINING PROTEIN"/>
    <property type="match status" value="1"/>
</dbReference>
<dbReference type="PROSITE" id="PS51708">
    <property type="entry name" value="CHAD"/>
    <property type="match status" value="1"/>
</dbReference>
<dbReference type="Gene3D" id="1.40.20.10">
    <property type="entry name" value="CHAD domain"/>
    <property type="match status" value="1"/>
</dbReference>
<dbReference type="InterPro" id="IPR007899">
    <property type="entry name" value="CHAD_dom"/>
</dbReference>
<reference evidence="3 4" key="1">
    <citation type="submission" date="2024-09" db="EMBL/GenBank/DDBJ databases">
        <authorList>
            <person name="Sun Q."/>
            <person name="Mori K."/>
        </authorList>
    </citation>
    <scope>NUCLEOTIDE SEQUENCE [LARGE SCALE GENOMIC DNA]</scope>
    <source>
        <strain evidence="3 4">KCTC 23279</strain>
    </source>
</reference>
<dbReference type="RefSeq" id="WP_378384396.1">
    <property type="nucleotide sequence ID" value="NZ_JBHLWM010000001.1"/>
</dbReference>
<dbReference type="SMART" id="SM00880">
    <property type="entry name" value="CHAD"/>
    <property type="match status" value="1"/>
</dbReference>
<name>A0ABV6EMT5_9BRAD</name>
<feature type="region of interest" description="Disordered" evidence="1">
    <location>
        <begin position="265"/>
        <end position="285"/>
    </location>
</feature>
<accession>A0ABV6EMT5</accession>
<dbReference type="Proteomes" id="UP001589775">
    <property type="component" value="Unassembled WGS sequence"/>
</dbReference>
<evidence type="ECO:0000259" key="2">
    <source>
        <dbReference type="PROSITE" id="PS51708"/>
    </source>
</evidence>
<evidence type="ECO:0000313" key="3">
    <source>
        <dbReference type="EMBL" id="MFC0239510.1"/>
    </source>
</evidence>
<dbReference type="Pfam" id="PF05235">
    <property type="entry name" value="CHAD"/>
    <property type="match status" value="1"/>
</dbReference>
<feature type="domain" description="CHAD" evidence="2">
    <location>
        <begin position="21"/>
        <end position="297"/>
    </location>
</feature>
<protein>
    <submittedName>
        <fullName evidence="3">CHAD domain-containing protein</fullName>
    </submittedName>
</protein>
<keyword evidence="4" id="KW-1185">Reference proteome</keyword>
<comment type="caution">
    <text evidence="3">The sequence shown here is derived from an EMBL/GenBank/DDBJ whole genome shotgun (WGS) entry which is preliminary data.</text>
</comment>
<dbReference type="EMBL" id="JBHLWM010000001">
    <property type="protein sequence ID" value="MFC0239510.1"/>
    <property type="molecule type" value="Genomic_DNA"/>
</dbReference>
<organism evidence="3 4">
    <name type="scientific">Rhodopseudomonas telluris</name>
    <dbReference type="NCBI Taxonomy" id="644215"/>
    <lineage>
        <taxon>Bacteria</taxon>
        <taxon>Pseudomonadati</taxon>
        <taxon>Pseudomonadota</taxon>
        <taxon>Alphaproteobacteria</taxon>
        <taxon>Hyphomicrobiales</taxon>
        <taxon>Nitrobacteraceae</taxon>
        <taxon>Rhodopseudomonas</taxon>
    </lineage>
</organism>
<sequence>MKRASPAPLKPASDTIVLDSDKTTTEAFRAITTALIGRIAAQQALVQQRDPVGVHQMRIALRRTRVVITIFAALVHGPETERLKRELKWLTGRLGPARDLHLMDLRLQEAGGVGSAAFRKRVAADRASAFATASRTVTDKRFAKLLADLQRWVDAADKAQTAQDVPDMARTFAKRTLKRRARHLIGKLDRLEELDDEQRHRVRIAAKKLYYAAGFFESLFAGRKSGKRLAKFSTRLKKLLDALGVLNDAAVQRDLAANVASKSQRKTASAAKAAEDVAADSDAARDDQMKAALKAARRLADTPLFGE</sequence>
<dbReference type="PANTHER" id="PTHR39339">
    <property type="entry name" value="SLR1444 PROTEIN"/>
    <property type="match status" value="1"/>
</dbReference>